<keyword evidence="3 6" id="KW-0812">Transmembrane</keyword>
<dbReference type="AlphaFoldDB" id="A0A2G5DA61"/>
<feature type="transmembrane region" description="Helical" evidence="6">
    <location>
        <begin position="277"/>
        <end position="298"/>
    </location>
</feature>
<gene>
    <name evidence="8" type="ORF">AQUCO_02500256v1</name>
</gene>
<dbReference type="InterPro" id="IPR000620">
    <property type="entry name" value="EamA_dom"/>
</dbReference>
<dbReference type="InterPro" id="IPR030184">
    <property type="entry name" value="WAT1-related"/>
</dbReference>
<comment type="subcellular location">
    <subcellularLocation>
        <location evidence="1 6">Membrane</location>
        <topology evidence="1 6">Multi-pass membrane protein</topology>
    </subcellularLocation>
</comment>
<evidence type="ECO:0000256" key="1">
    <source>
        <dbReference type="ARBA" id="ARBA00004141"/>
    </source>
</evidence>
<feature type="transmembrane region" description="Helical" evidence="6">
    <location>
        <begin position="143"/>
        <end position="161"/>
    </location>
</feature>
<dbReference type="InterPro" id="IPR037185">
    <property type="entry name" value="EmrE-like"/>
</dbReference>
<feature type="transmembrane region" description="Helical" evidence="6">
    <location>
        <begin position="74"/>
        <end position="97"/>
    </location>
</feature>
<feature type="transmembrane region" description="Helical" evidence="6">
    <location>
        <begin position="12"/>
        <end position="30"/>
    </location>
</feature>
<keyword evidence="5 6" id="KW-0472">Membrane</keyword>
<sequence length="357" mass="39280">MLGWRECSGNVVPFAAMVTVVCTDVGLVTLSKAAMSNGMSPFVYVVYYNALGTLLLLPSFMIQRKKDPPLTFYLLCRFFLLGLIGIFCGQILAFTGIHYSSPTLSSAMSNLIPAFTFLLAIIFRMEKLDMRRSSSQAKSLGTIVSISGAFIVTLYKGPPIIIIPSHSDLPNQLLLSTKSNWVFGGLLLASSCLLSALWKIYQTATMKEYPSERTVVFFYCFFGTIQCALYSLIVEKDPNAWKLKSGLELVVIVYSAIFGSIFHNLIHTWGLHKKGPVYVSMFRPFAIVIAVAMGVTFLGDTLHIGSVIGTIVIALGFYAVTWGIAREEKLIENNGVPVFESPNHRAPLLANNVVMEP</sequence>
<evidence type="ECO:0000256" key="3">
    <source>
        <dbReference type="ARBA" id="ARBA00022692"/>
    </source>
</evidence>
<protein>
    <recommendedName>
        <fullName evidence="6">WAT1-related protein</fullName>
    </recommendedName>
</protein>
<evidence type="ECO:0000256" key="6">
    <source>
        <dbReference type="RuleBase" id="RU363077"/>
    </source>
</evidence>
<dbReference type="Proteomes" id="UP000230069">
    <property type="component" value="Unassembled WGS sequence"/>
</dbReference>
<dbReference type="InParanoid" id="A0A2G5DA61"/>
<dbReference type="PANTHER" id="PTHR31218">
    <property type="entry name" value="WAT1-RELATED PROTEIN"/>
    <property type="match status" value="1"/>
</dbReference>
<evidence type="ECO:0000256" key="5">
    <source>
        <dbReference type="ARBA" id="ARBA00023136"/>
    </source>
</evidence>
<feature type="domain" description="EamA" evidence="7">
    <location>
        <begin position="183"/>
        <end position="321"/>
    </location>
</feature>
<dbReference type="STRING" id="218851.A0A2G5DA61"/>
<evidence type="ECO:0000256" key="2">
    <source>
        <dbReference type="ARBA" id="ARBA00007635"/>
    </source>
</evidence>
<evidence type="ECO:0000313" key="8">
    <source>
        <dbReference type="EMBL" id="PIA40429.1"/>
    </source>
</evidence>
<dbReference type="SUPFAM" id="SSF103481">
    <property type="entry name" value="Multidrug resistance efflux transporter EmrE"/>
    <property type="match status" value="2"/>
</dbReference>
<evidence type="ECO:0000313" key="9">
    <source>
        <dbReference type="Proteomes" id="UP000230069"/>
    </source>
</evidence>
<dbReference type="GO" id="GO:0016020">
    <property type="term" value="C:membrane"/>
    <property type="evidence" value="ECO:0007669"/>
    <property type="project" value="UniProtKB-SubCell"/>
</dbReference>
<feature type="transmembrane region" description="Helical" evidence="6">
    <location>
        <begin position="304"/>
        <end position="325"/>
    </location>
</feature>
<keyword evidence="4 6" id="KW-1133">Transmembrane helix</keyword>
<feature type="transmembrane region" description="Helical" evidence="6">
    <location>
        <begin position="42"/>
        <end position="62"/>
    </location>
</feature>
<dbReference type="EMBL" id="KZ305042">
    <property type="protein sequence ID" value="PIA40429.1"/>
    <property type="molecule type" value="Genomic_DNA"/>
</dbReference>
<feature type="transmembrane region" description="Helical" evidence="6">
    <location>
        <begin position="213"/>
        <end position="233"/>
    </location>
</feature>
<feature type="transmembrane region" description="Helical" evidence="6">
    <location>
        <begin position="181"/>
        <end position="201"/>
    </location>
</feature>
<feature type="transmembrane region" description="Helical" evidence="6">
    <location>
        <begin position="103"/>
        <end position="123"/>
    </location>
</feature>
<evidence type="ECO:0000259" key="7">
    <source>
        <dbReference type="Pfam" id="PF00892"/>
    </source>
</evidence>
<organism evidence="8 9">
    <name type="scientific">Aquilegia coerulea</name>
    <name type="common">Rocky mountain columbine</name>
    <dbReference type="NCBI Taxonomy" id="218851"/>
    <lineage>
        <taxon>Eukaryota</taxon>
        <taxon>Viridiplantae</taxon>
        <taxon>Streptophyta</taxon>
        <taxon>Embryophyta</taxon>
        <taxon>Tracheophyta</taxon>
        <taxon>Spermatophyta</taxon>
        <taxon>Magnoliopsida</taxon>
        <taxon>Ranunculales</taxon>
        <taxon>Ranunculaceae</taxon>
        <taxon>Thalictroideae</taxon>
        <taxon>Aquilegia</taxon>
    </lineage>
</organism>
<comment type="similarity">
    <text evidence="2 6">Belongs to the drug/metabolite transporter (DMT) superfamily. Plant drug/metabolite exporter (P-DME) (TC 2.A.7.4) family.</text>
</comment>
<dbReference type="Pfam" id="PF00892">
    <property type="entry name" value="EamA"/>
    <property type="match status" value="2"/>
</dbReference>
<dbReference type="GO" id="GO:0022857">
    <property type="term" value="F:transmembrane transporter activity"/>
    <property type="evidence" value="ECO:0007669"/>
    <property type="project" value="InterPro"/>
</dbReference>
<feature type="domain" description="EamA" evidence="7">
    <location>
        <begin position="28"/>
        <end position="153"/>
    </location>
</feature>
<dbReference type="FunCoup" id="A0A2G5DA61">
    <property type="interactions" value="17"/>
</dbReference>
<dbReference type="OrthoDB" id="1728340at2759"/>
<evidence type="ECO:0000256" key="4">
    <source>
        <dbReference type="ARBA" id="ARBA00022989"/>
    </source>
</evidence>
<reference evidence="8 9" key="1">
    <citation type="submission" date="2017-09" db="EMBL/GenBank/DDBJ databases">
        <title>WGS assembly of Aquilegia coerulea Goldsmith.</title>
        <authorList>
            <person name="Hodges S."/>
            <person name="Kramer E."/>
            <person name="Nordborg M."/>
            <person name="Tomkins J."/>
            <person name="Borevitz J."/>
            <person name="Derieg N."/>
            <person name="Yan J."/>
            <person name="Mihaltcheva S."/>
            <person name="Hayes R.D."/>
            <person name="Rokhsar D."/>
        </authorList>
    </citation>
    <scope>NUCLEOTIDE SEQUENCE [LARGE SCALE GENOMIC DNA]</scope>
    <source>
        <strain evidence="9">cv. Goldsmith</strain>
    </source>
</reference>
<proteinExistence type="inferred from homology"/>
<feature type="transmembrane region" description="Helical" evidence="6">
    <location>
        <begin position="245"/>
        <end position="265"/>
    </location>
</feature>
<name>A0A2G5DA61_AQUCA</name>
<keyword evidence="9" id="KW-1185">Reference proteome</keyword>
<accession>A0A2G5DA61</accession>